<dbReference type="Pfam" id="PF00196">
    <property type="entry name" value="GerE"/>
    <property type="match status" value="1"/>
</dbReference>
<gene>
    <name evidence="5" type="ORF">CUV01_03745</name>
</gene>
<dbReference type="GO" id="GO:0006355">
    <property type="term" value="P:regulation of DNA-templated transcription"/>
    <property type="evidence" value="ECO:0007669"/>
    <property type="project" value="InterPro"/>
</dbReference>
<protein>
    <recommendedName>
        <fullName evidence="4">HTH luxR-type domain-containing protein</fullName>
    </recommendedName>
</protein>
<dbReference type="Gene3D" id="1.10.10.10">
    <property type="entry name" value="Winged helix-like DNA-binding domain superfamily/Winged helix DNA-binding domain"/>
    <property type="match status" value="1"/>
</dbReference>
<keyword evidence="3" id="KW-0804">Transcription</keyword>
<name>A0A2K9F0G0_9RHOB</name>
<dbReference type="SUPFAM" id="SSF46894">
    <property type="entry name" value="C-terminal effector domain of the bipartite response regulators"/>
    <property type="match status" value="1"/>
</dbReference>
<dbReference type="InterPro" id="IPR036388">
    <property type="entry name" value="WH-like_DNA-bd_sf"/>
</dbReference>
<proteinExistence type="predicted"/>
<dbReference type="KEGG" id="paro:CUV01_03745"/>
<dbReference type="EMBL" id="CP025408">
    <property type="protein sequence ID" value="AUH32611.1"/>
    <property type="molecule type" value="Genomic_DNA"/>
</dbReference>
<keyword evidence="1" id="KW-0805">Transcription regulation</keyword>
<dbReference type="InterPro" id="IPR016032">
    <property type="entry name" value="Sig_transdc_resp-reg_C-effctor"/>
</dbReference>
<sequence length="258" mass="28236">MLIEEIKNQVRRTNFSANDSHRTRPAGINSMTIVALNDVSFTATEQTAESDANIVFVGNQFNFSGSLIAATSQELGQIASAVVHSFSDFRRLIAAAQTAPAITILDEPTMRGLSEEDRDFLLSLPDLTIGLAFCNAPYAVACYQDEKLRLHLPSMFPLNVRLDIWLSIIKLIAHGGNYICPEVIAGKAVNAGSADDCSLTQRQLDVLRLVADGQSNKRIAAMLGLSIHTVKLHLHNANLRLGARNRTEAAMRYRAMQS</sequence>
<feature type="domain" description="HTH luxR-type" evidence="4">
    <location>
        <begin position="192"/>
        <end position="257"/>
    </location>
</feature>
<dbReference type="RefSeq" id="WP_101459286.1">
    <property type="nucleotide sequence ID" value="NZ_CP025408.1"/>
</dbReference>
<dbReference type="SMART" id="SM00421">
    <property type="entry name" value="HTH_LUXR"/>
    <property type="match status" value="1"/>
</dbReference>
<accession>A0A2K9F0G0</accession>
<keyword evidence="2" id="KW-0238">DNA-binding</keyword>
<dbReference type="GO" id="GO:0003677">
    <property type="term" value="F:DNA binding"/>
    <property type="evidence" value="ECO:0007669"/>
    <property type="project" value="UniProtKB-KW"/>
</dbReference>
<dbReference type="Proteomes" id="UP000233742">
    <property type="component" value="Chromosome"/>
</dbReference>
<evidence type="ECO:0000313" key="6">
    <source>
        <dbReference type="Proteomes" id="UP000233742"/>
    </source>
</evidence>
<evidence type="ECO:0000313" key="5">
    <source>
        <dbReference type="EMBL" id="AUH32611.1"/>
    </source>
</evidence>
<evidence type="ECO:0000256" key="1">
    <source>
        <dbReference type="ARBA" id="ARBA00023015"/>
    </source>
</evidence>
<organism evidence="5 6">
    <name type="scientific">Paracoccus tegillarcae</name>
    <dbReference type="NCBI Taxonomy" id="1529068"/>
    <lineage>
        <taxon>Bacteria</taxon>
        <taxon>Pseudomonadati</taxon>
        <taxon>Pseudomonadota</taxon>
        <taxon>Alphaproteobacteria</taxon>
        <taxon>Rhodobacterales</taxon>
        <taxon>Paracoccaceae</taxon>
        <taxon>Paracoccus</taxon>
    </lineage>
</organism>
<evidence type="ECO:0000256" key="2">
    <source>
        <dbReference type="ARBA" id="ARBA00023125"/>
    </source>
</evidence>
<dbReference type="PANTHER" id="PTHR44688">
    <property type="entry name" value="DNA-BINDING TRANSCRIPTIONAL ACTIVATOR DEVR_DOSR"/>
    <property type="match status" value="1"/>
</dbReference>
<dbReference type="AlphaFoldDB" id="A0A2K9F0G0"/>
<keyword evidence="6" id="KW-1185">Reference proteome</keyword>
<dbReference type="PROSITE" id="PS50043">
    <property type="entry name" value="HTH_LUXR_2"/>
    <property type="match status" value="1"/>
</dbReference>
<dbReference type="PRINTS" id="PR00038">
    <property type="entry name" value="HTHLUXR"/>
</dbReference>
<dbReference type="InterPro" id="IPR000792">
    <property type="entry name" value="Tscrpt_reg_LuxR_C"/>
</dbReference>
<dbReference type="CDD" id="cd06170">
    <property type="entry name" value="LuxR_C_like"/>
    <property type="match status" value="1"/>
</dbReference>
<evidence type="ECO:0000256" key="3">
    <source>
        <dbReference type="ARBA" id="ARBA00023163"/>
    </source>
</evidence>
<evidence type="ECO:0000259" key="4">
    <source>
        <dbReference type="PROSITE" id="PS50043"/>
    </source>
</evidence>
<dbReference type="PROSITE" id="PS00622">
    <property type="entry name" value="HTH_LUXR_1"/>
    <property type="match status" value="1"/>
</dbReference>
<dbReference type="PANTHER" id="PTHR44688:SF16">
    <property type="entry name" value="DNA-BINDING TRANSCRIPTIONAL ACTIVATOR DEVR_DOSR"/>
    <property type="match status" value="1"/>
</dbReference>
<dbReference type="OrthoDB" id="9810375at2"/>
<reference evidence="5 6" key="1">
    <citation type="submission" date="2017-12" db="EMBL/GenBank/DDBJ databases">
        <authorList>
            <person name="Hurst M.R.H."/>
        </authorList>
    </citation>
    <scope>NUCLEOTIDE SEQUENCE [LARGE SCALE GENOMIC DNA]</scope>
    <source>
        <strain evidence="5 6">BM15</strain>
    </source>
</reference>